<dbReference type="AlphaFoldDB" id="A0A6B1DUZ7"/>
<gene>
    <name evidence="1" type="ORF">F4Y08_07575</name>
</gene>
<sequence>MMQNPCPQLPYWVIGLLTSTAQTLTLLFLNPRPLWAQGWVDASSHYPTRWPEGEPEVRVVKGFDSPPEQSGTYSLYRFGTTVLGRVHTVSGSDTPVVPHRIPEFPTVLFTLPEALRPSASLAW</sequence>
<proteinExistence type="predicted"/>
<comment type="caution">
    <text evidence="1">The sequence shown here is derived from an EMBL/GenBank/DDBJ whole genome shotgun (WGS) entry which is preliminary data.</text>
</comment>
<evidence type="ECO:0000313" key="1">
    <source>
        <dbReference type="EMBL" id="MYD90184.1"/>
    </source>
</evidence>
<protein>
    <submittedName>
        <fullName evidence="1">Uncharacterized protein</fullName>
    </submittedName>
</protein>
<reference evidence="1" key="1">
    <citation type="submission" date="2019-09" db="EMBL/GenBank/DDBJ databases">
        <title>Characterisation of the sponge microbiome using genome-centric metagenomics.</title>
        <authorList>
            <person name="Engelberts J.P."/>
            <person name="Robbins S.J."/>
            <person name="De Goeij J.M."/>
            <person name="Aranda M."/>
            <person name="Bell S.C."/>
            <person name="Webster N.S."/>
        </authorList>
    </citation>
    <scope>NUCLEOTIDE SEQUENCE</scope>
    <source>
        <strain evidence="1">SB0662_bin_9</strain>
    </source>
</reference>
<name>A0A6B1DUZ7_9CHLR</name>
<accession>A0A6B1DUZ7</accession>
<organism evidence="1">
    <name type="scientific">Caldilineaceae bacterium SB0662_bin_9</name>
    <dbReference type="NCBI Taxonomy" id="2605258"/>
    <lineage>
        <taxon>Bacteria</taxon>
        <taxon>Bacillati</taxon>
        <taxon>Chloroflexota</taxon>
        <taxon>Caldilineae</taxon>
        <taxon>Caldilineales</taxon>
        <taxon>Caldilineaceae</taxon>
    </lineage>
</organism>
<dbReference type="EMBL" id="VXPY01000052">
    <property type="protein sequence ID" value="MYD90184.1"/>
    <property type="molecule type" value="Genomic_DNA"/>
</dbReference>